<evidence type="ECO:0000256" key="1">
    <source>
        <dbReference type="SAM" id="MobiDB-lite"/>
    </source>
</evidence>
<keyword evidence="3" id="KW-1185">Reference proteome</keyword>
<feature type="region of interest" description="Disordered" evidence="1">
    <location>
        <begin position="69"/>
        <end position="92"/>
    </location>
</feature>
<dbReference type="EMBL" id="JMSE01000875">
    <property type="protein sequence ID" value="KDN66931.1"/>
    <property type="molecule type" value="Genomic_DNA"/>
</dbReference>
<feature type="compositionally biased region" description="Basic and acidic residues" evidence="1">
    <location>
        <begin position="79"/>
        <end position="92"/>
    </location>
</feature>
<dbReference type="Proteomes" id="UP000027238">
    <property type="component" value="Unassembled WGS sequence"/>
</dbReference>
<gene>
    <name evidence="2" type="ORF">CSUB01_12662</name>
</gene>
<dbReference type="HOGENOM" id="CLU_2413162_0_0_1"/>
<protein>
    <submittedName>
        <fullName evidence="2">Uncharacterized protein</fullName>
    </submittedName>
</protein>
<evidence type="ECO:0000313" key="2">
    <source>
        <dbReference type="EMBL" id="KDN66931.1"/>
    </source>
</evidence>
<comment type="caution">
    <text evidence="2">The sequence shown here is derived from an EMBL/GenBank/DDBJ whole genome shotgun (WGS) entry which is preliminary data.</text>
</comment>
<name>A0A066XMF7_COLSU</name>
<proteinExistence type="predicted"/>
<organism evidence="2 3">
    <name type="scientific">Colletotrichum sublineola</name>
    <name type="common">Sorghum anthracnose fungus</name>
    <dbReference type="NCBI Taxonomy" id="1173701"/>
    <lineage>
        <taxon>Eukaryota</taxon>
        <taxon>Fungi</taxon>
        <taxon>Dikarya</taxon>
        <taxon>Ascomycota</taxon>
        <taxon>Pezizomycotina</taxon>
        <taxon>Sordariomycetes</taxon>
        <taxon>Hypocreomycetidae</taxon>
        <taxon>Glomerellales</taxon>
        <taxon>Glomerellaceae</taxon>
        <taxon>Colletotrichum</taxon>
        <taxon>Colletotrichum graminicola species complex</taxon>
    </lineage>
</organism>
<dbReference type="AlphaFoldDB" id="A0A066XMF7"/>
<accession>A0A066XMF7</accession>
<evidence type="ECO:0000313" key="3">
    <source>
        <dbReference type="Proteomes" id="UP000027238"/>
    </source>
</evidence>
<sequence>MLARSHVDAAGSAKVHPGDGSLVAAREARLLDGDLGPGLFGFDKRLPDVRLVIAAVAEAFGALSCLRHSRKSDGNGGKNDGDLDHAGNLKAG</sequence>
<reference evidence="3" key="1">
    <citation type="journal article" date="2014" name="Genome Announc.">
        <title>Draft genome sequence of Colletotrichum sublineola, a destructive pathogen of cultivated sorghum.</title>
        <authorList>
            <person name="Baroncelli R."/>
            <person name="Sanz-Martin J.M."/>
            <person name="Rech G.E."/>
            <person name="Sukno S.A."/>
            <person name="Thon M.R."/>
        </authorList>
    </citation>
    <scope>NUCLEOTIDE SEQUENCE [LARGE SCALE GENOMIC DNA]</scope>
    <source>
        <strain evidence="3">TX430BB</strain>
    </source>
</reference>